<dbReference type="InterPro" id="IPR011989">
    <property type="entry name" value="ARM-like"/>
</dbReference>
<comment type="caution">
    <text evidence="1">The sequence shown here is derived from an EMBL/GenBank/DDBJ whole genome shotgun (WGS) entry which is preliminary data.</text>
</comment>
<dbReference type="Proteomes" id="UP000271624">
    <property type="component" value="Unassembled WGS sequence"/>
</dbReference>
<reference evidence="1" key="2">
    <citation type="journal article" date="2019" name="Genome Biol. Evol.">
        <title>Day and night: Metabolic profiles and evolutionary relationships of six axenic non-marine cyanobacteria.</title>
        <authorList>
            <person name="Will S.E."/>
            <person name="Henke P."/>
            <person name="Boedeker C."/>
            <person name="Huang S."/>
            <person name="Brinkmann H."/>
            <person name="Rohde M."/>
            <person name="Jarek M."/>
            <person name="Friedl T."/>
            <person name="Seufert S."/>
            <person name="Schumacher M."/>
            <person name="Overmann J."/>
            <person name="Neumann-Schaal M."/>
            <person name="Petersen J."/>
        </authorList>
    </citation>
    <scope>NUCLEOTIDE SEQUENCE [LARGE SCALE GENOMIC DNA]</scope>
    <source>
        <strain evidence="1">PCC 7102</strain>
    </source>
</reference>
<dbReference type="AlphaFoldDB" id="A0A3S1CHA0"/>
<evidence type="ECO:0008006" key="3">
    <source>
        <dbReference type="Google" id="ProtNLM"/>
    </source>
</evidence>
<dbReference type="Gene3D" id="1.25.10.10">
    <property type="entry name" value="Leucine-rich Repeat Variant"/>
    <property type="match status" value="1"/>
</dbReference>
<reference evidence="1" key="1">
    <citation type="submission" date="2018-12" db="EMBL/GenBank/DDBJ databases">
        <authorList>
            <person name="Will S."/>
            <person name="Neumann-Schaal M."/>
            <person name="Henke P."/>
        </authorList>
    </citation>
    <scope>NUCLEOTIDE SEQUENCE</scope>
    <source>
        <strain evidence="1">PCC 7102</strain>
    </source>
</reference>
<accession>A0A3S1CHA0</accession>
<evidence type="ECO:0000313" key="1">
    <source>
        <dbReference type="EMBL" id="RUT01501.1"/>
    </source>
</evidence>
<protein>
    <recommendedName>
        <fullName evidence="3">HEAT repeat domain-containing protein</fullName>
    </recommendedName>
</protein>
<name>A0A3S1CHA0_9CYAN</name>
<proteinExistence type="predicted"/>
<organism evidence="1 2">
    <name type="scientific">Dulcicalothrix desertica PCC 7102</name>
    <dbReference type="NCBI Taxonomy" id="232991"/>
    <lineage>
        <taxon>Bacteria</taxon>
        <taxon>Bacillati</taxon>
        <taxon>Cyanobacteriota</taxon>
        <taxon>Cyanophyceae</taxon>
        <taxon>Nostocales</taxon>
        <taxon>Calotrichaceae</taxon>
        <taxon>Dulcicalothrix</taxon>
    </lineage>
</organism>
<gene>
    <name evidence="1" type="ORF">DSM106972_065980</name>
</gene>
<keyword evidence="2" id="KW-1185">Reference proteome</keyword>
<evidence type="ECO:0000313" key="2">
    <source>
        <dbReference type="Proteomes" id="UP000271624"/>
    </source>
</evidence>
<dbReference type="EMBL" id="RSCL01000019">
    <property type="protein sequence ID" value="RUT01501.1"/>
    <property type="molecule type" value="Genomic_DNA"/>
</dbReference>
<sequence length="156" mass="17732">MWNMTECLVKIDPDNQAVLPMLLNKLRTAQTEELRYLFAVGIVKVQPDNTEAVNTLLDILVNSDSEGFKHEAAWALIQSDPENTQVLAFLDPMTAESQIAWSSLRKAERLVPPSTTYRYGSTSITYCFHGTWGRKNNARAKYLRRHYRTGASTYMG</sequence>